<dbReference type="Pfam" id="PF01370">
    <property type="entry name" value="Epimerase"/>
    <property type="match status" value="2"/>
</dbReference>
<reference evidence="2 3" key="1">
    <citation type="submission" date="2018-10" db="EMBL/GenBank/DDBJ databases">
        <title>Isolation of pseudouridimycin from Streptomyces albus DSM 40763.</title>
        <authorList>
            <person name="Rosenqvist P."/>
            <person name="Metsae-Ketelae M."/>
            <person name="Virta P."/>
        </authorList>
    </citation>
    <scope>NUCLEOTIDE SEQUENCE [LARGE SCALE GENOMIC DNA]</scope>
    <source>
        <strain evidence="2 3">DSM 40763</strain>
    </source>
</reference>
<dbReference type="Proteomes" id="UP000298111">
    <property type="component" value="Unassembled WGS sequence"/>
</dbReference>
<evidence type="ECO:0000259" key="1">
    <source>
        <dbReference type="Pfam" id="PF01370"/>
    </source>
</evidence>
<proteinExistence type="predicted"/>
<dbReference type="PANTHER" id="PTHR43245:SF13">
    <property type="entry name" value="UDP-D-APIOSE_UDP-D-XYLOSE SYNTHASE 2"/>
    <property type="match status" value="1"/>
</dbReference>
<gene>
    <name evidence="2" type="ORF">D8771_32530</name>
</gene>
<evidence type="ECO:0000313" key="2">
    <source>
        <dbReference type="EMBL" id="TGG75724.1"/>
    </source>
</evidence>
<organism evidence="2 3">
    <name type="scientific">Streptomyces albus</name>
    <dbReference type="NCBI Taxonomy" id="1888"/>
    <lineage>
        <taxon>Bacteria</taxon>
        <taxon>Bacillati</taxon>
        <taxon>Actinomycetota</taxon>
        <taxon>Actinomycetes</taxon>
        <taxon>Kitasatosporales</taxon>
        <taxon>Streptomycetaceae</taxon>
        <taxon>Streptomyces</taxon>
    </lineage>
</organism>
<dbReference type="SUPFAM" id="SSF51735">
    <property type="entry name" value="NAD(P)-binding Rossmann-fold domains"/>
    <property type="match status" value="1"/>
</dbReference>
<comment type="caution">
    <text evidence="2">The sequence shown here is derived from an EMBL/GenBank/DDBJ whole genome shotgun (WGS) entry which is preliminary data.</text>
</comment>
<feature type="domain" description="NAD-dependent epimerase/dehydratase" evidence="1">
    <location>
        <begin position="162"/>
        <end position="281"/>
    </location>
</feature>
<dbReference type="GeneID" id="75181782"/>
<evidence type="ECO:0000313" key="3">
    <source>
        <dbReference type="Proteomes" id="UP000298111"/>
    </source>
</evidence>
<feature type="domain" description="NAD-dependent epimerase/dehydratase" evidence="1">
    <location>
        <begin position="14"/>
        <end position="143"/>
    </location>
</feature>
<dbReference type="AlphaFoldDB" id="A0A8H1L4V3"/>
<dbReference type="RefSeq" id="WP_135567784.1">
    <property type="nucleotide sequence ID" value="NZ_CP103060.1"/>
</dbReference>
<dbReference type="InterPro" id="IPR050177">
    <property type="entry name" value="Lipid_A_modif_metabolic_enz"/>
</dbReference>
<dbReference type="Gene3D" id="3.40.50.720">
    <property type="entry name" value="NAD(P)-binding Rossmann-like Domain"/>
    <property type="match status" value="1"/>
</dbReference>
<dbReference type="PANTHER" id="PTHR43245">
    <property type="entry name" value="BIFUNCTIONAL POLYMYXIN RESISTANCE PROTEIN ARNA"/>
    <property type="match status" value="1"/>
</dbReference>
<protein>
    <submittedName>
        <fullName evidence="2">NAD(P)-dependent oxidoreductase</fullName>
    </submittedName>
</protein>
<dbReference type="InterPro" id="IPR036291">
    <property type="entry name" value="NAD(P)-bd_dom_sf"/>
</dbReference>
<name>A0A8H1L4V3_9ACTN</name>
<dbReference type="EMBL" id="RCIY01000114">
    <property type="protein sequence ID" value="TGG75724.1"/>
    <property type="molecule type" value="Genomic_DNA"/>
</dbReference>
<dbReference type="InterPro" id="IPR001509">
    <property type="entry name" value="Epimerase_deHydtase"/>
</dbReference>
<accession>A0A8H1L4V3</accession>
<sequence>MHDTQLNELAGRNVLVTGGAGLIGSRIAACLRQVGARPIQLCTLEAYPSHTYRDLFGIDPTDSDLIVGSIQNPDVVRKAVAGADYVIHAAALADVAACTREPTAAIHTNITGTQVLLGAVAACDRVRRLVFVSSASVYGNGNPENWARPCEEYRTVRKLLEAVYGNVPPQFHEHTPLRPMSVYANTKAWGETRTSLTLGAVGTSYTVVRYFSVYGEPQVIKENSHSWVVAWFATRAVLGLPLHLNGGGHQVRDLVHVEDIAAATVRALVAPRAHNETINIGTGTPTSIRTVAELVAERYPGTRFVETPMPPGDPLGGYASTHRMEAVLGWRPAITVKHGVARYADWLDKTPEAIPAWLRAESEAATA</sequence>